<dbReference type="InterPro" id="IPR029033">
    <property type="entry name" value="His_PPase_superfam"/>
</dbReference>
<dbReference type="Pfam" id="PF00328">
    <property type="entry name" value="His_Phos_2"/>
    <property type="match status" value="1"/>
</dbReference>
<dbReference type="GO" id="GO:0016791">
    <property type="term" value="F:phosphatase activity"/>
    <property type="evidence" value="ECO:0007669"/>
    <property type="project" value="TreeGrafter"/>
</dbReference>
<dbReference type="PANTHER" id="PTHR11567:SF195">
    <property type="entry name" value="ACID PHOSPHATASE, PUTATIVE (AFU_ORTHOLOGUE AFUA_3G14570)-RELATED"/>
    <property type="match status" value="1"/>
</dbReference>
<dbReference type="Gene3D" id="3.40.50.1240">
    <property type="entry name" value="Phosphoglycerate mutase-like"/>
    <property type="match status" value="1"/>
</dbReference>
<keyword evidence="4" id="KW-1185">Reference proteome</keyword>
<dbReference type="InterPro" id="IPR050645">
    <property type="entry name" value="Histidine_acid_phosphatase"/>
</dbReference>
<protein>
    <submittedName>
        <fullName evidence="3">Phosphoglycerate mutase-like protein</fullName>
    </submittedName>
</protein>
<feature type="chain" id="PRO_5042160775" evidence="2">
    <location>
        <begin position="21"/>
        <end position="469"/>
    </location>
</feature>
<gene>
    <name evidence="3" type="ORF">DFH07DRAFT_839984</name>
</gene>
<comment type="similarity">
    <text evidence="1">Belongs to the histidine acid phosphatase family.</text>
</comment>
<proteinExistence type="inferred from homology"/>
<evidence type="ECO:0000256" key="2">
    <source>
        <dbReference type="SAM" id="SignalP"/>
    </source>
</evidence>
<evidence type="ECO:0000256" key="1">
    <source>
        <dbReference type="ARBA" id="ARBA00005375"/>
    </source>
</evidence>
<dbReference type="AlphaFoldDB" id="A0AAD7IBV9"/>
<accession>A0AAD7IBV9</accession>
<name>A0AAD7IBV9_9AGAR</name>
<reference evidence="3" key="1">
    <citation type="submission" date="2023-03" db="EMBL/GenBank/DDBJ databases">
        <title>Massive genome expansion in bonnet fungi (Mycena s.s.) driven by repeated elements and novel gene families across ecological guilds.</title>
        <authorList>
            <consortium name="Lawrence Berkeley National Laboratory"/>
            <person name="Harder C.B."/>
            <person name="Miyauchi S."/>
            <person name="Viragh M."/>
            <person name="Kuo A."/>
            <person name="Thoen E."/>
            <person name="Andreopoulos B."/>
            <person name="Lu D."/>
            <person name="Skrede I."/>
            <person name="Drula E."/>
            <person name="Henrissat B."/>
            <person name="Morin E."/>
            <person name="Kohler A."/>
            <person name="Barry K."/>
            <person name="LaButti K."/>
            <person name="Morin E."/>
            <person name="Salamov A."/>
            <person name="Lipzen A."/>
            <person name="Mereny Z."/>
            <person name="Hegedus B."/>
            <person name="Baldrian P."/>
            <person name="Stursova M."/>
            <person name="Weitz H."/>
            <person name="Taylor A."/>
            <person name="Grigoriev I.V."/>
            <person name="Nagy L.G."/>
            <person name="Martin F."/>
            <person name="Kauserud H."/>
        </authorList>
    </citation>
    <scope>NUCLEOTIDE SEQUENCE</scope>
    <source>
        <strain evidence="3">CBHHK188m</strain>
    </source>
</reference>
<comment type="caution">
    <text evidence="3">The sequence shown here is derived from an EMBL/GenBank/DDBJ whole genome shotgun (WGS) entry which is preliminary data.</text>
</comment>
<dbReference type="PANTHER" id="PTHR11567">
    <property type="entry name" value="ACID PHOSPHATASE-RELATED"/>
    <property type="match status" value="1"/>
</dbReference>
<dbReference type="SUPFAM" id="SSF53254">
    <property type="entry name" value="Phosphoglycerate mutase-like"/>
    <property type="match status" value="1"/>
</dbReference>
<dbReference type="EMBL" id="JARJLG010000131">
    <property type="protein sequence ID" value="KAJ7739649.1"/>
    <property type="molecule type" value="Genomic_DNA"/>
</dbReference>
<sequence>MVCPVPQVVLLASMVAITSAQVVHYPPAQSNINNLTFVLNGTGAPGIFNSSTTPDQSYGEYNWCNMPHVRTLEYKTPAPEYTLEYIEIIQRHHKRTPYSSNTFFKEDIPWDCTGEGPVEYGKGPSGVAADVTEIQWQATVNPENPWTTTVGPGFVNTTCQLPQITSDGIVDSHTHGSDLRAVYASRLGLGETLDPALVQIRVTNNDITSQVAGGLVKGMFPGTDNIAVLIQSDTYDSLEPVYSCPAANNLFSAYTSDSSNWTTHLTDAAPLYAKLDAVSGTATDDSAGWHTSFDHYYDNLSAKLCHSKPLPCSVNDTSLCVTQDEANTVFRLGNWEYSYYYRDAPSSTQYAAWHYGVWFLELQAHLEAVVAGQSKTKWYHNIAHDGSVAPALGFLQISNMVWPGMGSEIVFELYKNSQKAYFLRVLWGGQPMQTSTPMGTLNMIPIETFLDYINSMLGSGADLLAACQA</sequence>
<organism evidence="3 4">
    <name type="scientific">Mycena maculata</name>
    <dbReference type="NCBI Taxonomy" id="230809"/>
    <lineage>
        <taxon>Eukaryota</taxon>
        <taxon>Fungi</taxon>
        <taxon>Dikarya</taxon>
        <taxon>Basidiomycota</taxon>
        <taxon>Agaricomycotina</taxon>
        <taxon>Agaricomycetes</taxon>
        <taxon>Agaricomycetidae</taxon>
        <taxon>Agaricales</taxon>
        <taxon>Marasmiineae</taxon>
        <taxon>Mycenaceae</taxon>
        <taxon>Mycena</taxon>
    </lineage>
</organism>
<keyword evidence="2" id="KW-0732">Signal</keyword>
<evidence type="ECO:0000313" key="4">
    <source>
        <dbReference type="Proteomes" id="UP001215280"/>
    </source>
</evidence>
<dbReference type="Proteomes" id="UP001215280">
    <property type="component" value="Unassembled WGS sequence"/>
</dbReference>
<feature type="signal peptide" evidence="2">
    <location>
        <begin position="1"/>
        <end position="20"/>
    </location>
</feature>
<evidence type="ECO:0000313" key="3">
    <source>
        <dbReference type="EMBL" id="KAJ7739649.1"/>
    </source>
</evidence>
<dbReference type="InterPro" id="IPR000560">
    <property type="entry name" value="His_Pase_clade-2"/>
</dbReference>